<proteinExistence type="predicted"/>
<name>A0A5C5X011_9BACT</name>
<dbReference type="EMBL" id="SJPK01000012">
    <property type="protein sequence ID" value="TWT56484.1"/>
    <property type="molecule type" value="Genomic_DNA"/>
</dbReference>
<gene>
    <name evidence="2" type="ORF">CA85_40150</name>
</gene>
<protein>
    <submittedName>
        <fullName evidence="2">Uncharacterized protein</fullName>
    </submittedName>
</protein>
<comment type="caution">
    <text evidence="2">The sequence shown here is derived from an EMBL/GenBank/DDBJ whole genome shotgun (WGS) entry which is preliminary data.</text>
</comment>
<reference evidence="2 3" key="1">
    <citation type="submission" date="2019-02" db="EMBL/GenBank/DDBJ databases">
        <title>Deep-cultivation of Planctomycetes and their phenomic and genomic characterization uncovers novel biology.</title>
        <authorList>
            <person name="Wiegand S."/>
            <person name="Jogler M."/>
            <person name="Boedeker C."/>
            <person name="Pinto D."/>
            <person name="Vollmers J."/>
            <person name="Rivas-Marin E."/>
            <person name="Kohn T."/>
            <person name="Peeters S.H."/>
            <person name="Heuer A."/>
            <person name="Rast P."/>
            <person name="Oberbeckmann S."/>
            <person name="Bunk B."/>
            <person name="Jeske O."/>
            <person name="Meyerdierks A."/>
            <person name="Storesund J.E."/>
            <person name="Kallscheuer N."/>
            <person name="Luecker S."/>
            <person name="Lage O.M."/>
            <person name="Pohl T."/>
            <person name="Merkel B.J."/>
            <person name="Hornburger P."/>
            <person name="Mueller R.-W."/>
            <person name="Bruemmer F."/>
            <person name="Labrenz M."/>
            <person name="Spormann A.M."/>
            <person name="Op Den Camp H."/>
            <person name="Overmann J."/>
            <person name="Amann R."/>
            <person name="Jetten M.S.M."/>
            <person name="Mascher T."/>
            <person name="Medema M.H."/>
            <person name="Devos D.P."/>
            <person name="Kaster A.-K."/>
            <person name="Ovreas L."/>
            <person name="Rohde M."/>
            <person name="Galperin M.Y."/>
            <person name="Jogler C."/>
        </authorList>
    </citation>
    <scope>NUCLEOTIDE SEQUENCE [LARGE SCALE GENOMIC DNA]</scope>
    <source>
        <strain evidence="2 3">CA85</strain>
    </source>
</reference>
<dbReference type="Proteomes" id="UP000318053">
    <property type="component" value="Unassembled WGS sequence"/>
</dbReference>
<sequence>MAIATKKRSSKSSKSNQARYIGKPAGVIQQRVEAVGPSHFGVVSVDCAKRRSKFNPSSQPQEAFVPSPTTDSGFCFTAANSI</sequence>
<feature type="region of interest" description="Disordered" evidence="1">
    <location>
        <begin position="1"/>
        <end position="22"/>
    </location>
</feature>
<feature type="compositionally biased region" description="Basic residues" evidence="1">
    <location>
        <begin position="1"/>
        <end position="11"/>
    </location>
</feature>
<evidence type="ECO:0000313" key="3">
    <source>
        <dbReference type="Proteomes" id="UP000318053"/>
    </source>
</evidence>
<dbReference type="AlphaFoldDB" id="A0A5C5X011"/>
<accession>A0A5C5X011</accession>
<keyword evidence="3" id="KW-1185">Reference proteome</keyword>
<evidence type="ECO:0000256" key="1">
    <source>
        <dbReference type="SAM" id="MobiDB-lite"/>
    </source>
</evidence>
<organism evidence="2 3">
    <name type="scientific">Allorhodopirellula solitaria</name>
    <dbReference type="NCBI Taxonomy" id="2527987"/>
    <lineage>
        <taxon>Bacteria</taxon>
        <taxon>Pseudomonadati</taxon>
        <taxon>Planctomycetota</taxon>
        <taxon>Planctomycetia</taxon>
        <taxon>Pirellulales</taxon>
        <taxon>Pirellulaceae</taxon>
        <taxon>Allorhodopirellula</taxon>
    </lineage>
</organism>
<evidence type="ECO:0000313" key="2">
    <source>
        <dbReference type="EMBL" id="TWT56484.1"/>
    </source>
</evidence>